<keyword evidence="1" id="KW-0812">Transmembrane</keyword>
<organism evidence="2">
    <name type="scientific">marine sediment metagenome</name>
    <dbReference type="NCBI Taxonomy" id="412755"/>
    <lineage>
        <taxon>unclassified sequences</taxon>
        <taxon>metagenomes</taxon>
        <taxon>ecological metagenomes</taxon>
    </lineage>
</organism>
<sequence>MTQVLIVILLGMILMVLITIGLAFEKYFGIIIEIMERQERQVKK</sequence>
<feature type="transmembrane region" description="Helical" evidence="1">
    <location>
        <begin position="6"/>
        <end position="28"/>
    </location>
</feature>
<dbReference type="AlphaFoldDB" id="A0A0F9CK53"/>
<gene>
    <name evidence="2" type="ORF">LCGC14_2391520</name>
</gene>
<dbReference type="EMBL" id="LAZR01035701">
    <property type="protein sequence ID" value="KKL26812.1"/>
    <property type="molecule type" value="Genomic_DNA"/>
</dbReference>
<proteinExistence type="predicted"/>
<accession>A0A0F9CK53</accession>
<keyword evidence="1" id="KW-0472">Membrane</keyword>
<name>A0A0F9CK53_9ZZZZ</name>
<keyword evidence="1" id="KW-1133">Transmembrane helix</keyword>
<evidence type="ECO:0000313" key="2">
    <source>
        <dbReference type="EMBL" id="KKL26812.1"/>
    </source>
</evidence>
<reference evidence="2" key="1">
    <citation type="journal article" date="2015" name="Nature">
        <title>Complex archaea that bridge the gap between prokaryotes and eukaryotes.</title>
        <authorList>
            <person name="Spang A."/>
            <person name="Saw J.H."/>
            <person name="Jorgensen S.L."/>
            <person name="Zaremba-Niedzwiedzka K."/>
            <person name="Martijn J."/>
            <person name="Lind A.E."/>
            <person name="van Eijk R."/>
            <person name="Schleper C."/>
            <person name="Guy L."/>
            <person name="Ettema T.J."/>
        </authorList>
    </citation>
    <scope>NUCLEOTIDE SEQUENCE</scope>
</reference>
<protein>
    <submittedName>
        <fullName evidence="2">Uncharacterized protein</fullName>
    </submittedName>
</protein>
<comment type="caution">
    <text evidence="2">The sequence shown here is derived from an EMBL/GenBank/DDBJ whole genome shotgun (WGS) entry which is preliminary data.</text>
</comment>
<evidence type="ECO:0000256" key="1">
    <source>
        <dbReference type="SAM" id="Phobius"/>
    </source>
</evidence>